<dbReference type="Gene3D" id="2.130.10.10">
    <property type="entry name" value="YVTN repeat-like/Quinoprotein amine dehydrogenase"/>
    <property type="match status" value="1"/>
</dbReference>
<dbReference type="SUPFAM" id="SSF50998">
    <property type="entry name" value="Quinoprotein alcohol dehydrogenase-like"/>
    <property type="match status" value="1"/>
</dbReference>
<evidence type="ECO:0000313" key="1">
    <source>
        <dbReference type="EMBL" id="CUG58755.1"/>
    </source>
</evidence>
<accession>A0A0S4IZ44</accession>
<dbReference type="AlphaFoldDB" id="A0A0S4IZ44"/>
<feature type="non-terminal residue" evidence="1">
    <location>
        <position position="100"/>
    </location>
</feature>
<protein>
    <submittedName>
        <fullName evidence="1">Uncharacterized protein</fullName>
    </submittedName>
</protein>
<evidence type="ECO:0000313" key="2">
    <source>
        <dbReference type="Proteomes" id="UP000051952"/>
    </source>
</evidence>
<dbReference type="EMBL" id="CYKH01000887">
    <property type="protein sequence ID" value="CUG58755.1"/>
    <property type="molecule type" value="Genomic_DNA"/>
</dbReference>
<dbReference type="InterPro" id="IPR011047">
    <property type="entry name" value="Quinoprotein_ADH-like_sf"/>
</dbReference>
<keyword evidence="2" id="KW-1185">Reference proteome</keyword>
<name>A0A0S4IZ44_BODSA</name>
<dbReference type="InterPro" id="IPR015943">
    <property type="entry name" value="WD40/YVTN_repeat-like_dom_sf"/>
</dbReference>
<feature type="non-terminal residue" evidence="1">
    <location>
        <position position="1"/>
    </location>
</feature>
<gene>
    <name evidence="1" type="ORF">BSAL_81735</name>
</gene>
<dbReference type="VEuPathDB" id="TriTrypDB:BSAL_81735"/>
<reference evidence="2" key="1">
    <citation type="submission" date="2015-09" db="EMBL/GenBank/DDBJ databases">
        <authorList>
            <consortium name="Pathogen Informatics"/>
        </authorList>
    </citation>
    <scope>NUCLEOTIDE SEQUENCE [LARGE SCALE GENOMIC DNA]</scope>
    <source>
        <strain evidence="2">Lake Konstanz</strain>
    </source>
</reference>
<sequence>PYEFDSMRCAGGGSDANSTNLLIAVQWDWLVAISPTTGATVWNWTIAEKYNETEGVALGPVVQHVVVLLARSTRHGIDIATGALLWTFDGDHIGLYDTNS</sequence>
<organism evidence="1 2">
    <name type="scientific">Bodo saltans</name>
    <name type="common">Flagellated protozoan</name>
    <dbReference type="NCBI Taxonomy" id="75058"/>
    <lineage>
        <taxon>Eukaryota</taxon>
        <taxon>Discoba</taxon>
        <taxon>Euglenozoa</taxon>
        <taxon>Kinetoplastea</taxon>
        <taxon>Metakinetoplastina</taxon>
        <taxon>Eubodonida</taxon>
        <taxon>Bodonidae</taxon>
        <taxon>Bodo</taxon>
    </lineage>
</organism>
<dbReference type="Proteomes" id="UP000051952">
    <property type="component" value="Unassembled WGS sequence"/>
</dbReference>
<proteinExistence type="predicted"/>